<comment type="caution">
    <text evidence="1">The sequence shown here is derived from an EMBL/GenBank/DDBJ whole genome shotgun (WGS) entry which is preliminary data.</text>
</comment>
<proteinExistence type="predicted"/>
<keyword evidence="2" id="KW-1185">Reference proteome</keyword>
<name>A0ABS0Q536_9BACT</name>
<protein>
    <recommendedName>
        <fullName evidence="3">DUF4384 domain-containing protein</fullName>
    </recommendedName>
</protein>
<sequence length="478" mass="52530">MFFSLLFPGRPAWFYQGLCLLLFSLCSQPALAQVYYLDLSKQTLALPERAVYVEQVVDGRPGRPAIGTVYRGLQTQPQAVVFQKGIEPELTAYLQRQFLRRPGDHSVVLCVRQLVVNEIMRAFSETATADLSADVYIHLPDGYHFVRTVASHIDERALETTALHAPHVALLLQQCLAQLADADWAQAAQRPPRPLAQLPTEQPTATTKPAILRTATPKAGPYNTFEQFLANQPEAIPLAFDTVRAHTAGWEGTVLIRPSVRNLNGGHTALPKVWGFSDGQQLYVRYRNHYRPLHRQGSFFTFVGPAPRDMAAASQRALGYNVPRANGMGTRTPATGGALPSNGTEDTSGLPMVFALDMHSGAPIPYPLPGQAQRADTAFMYVYRPLGGSPEALRIFMNDREAGQLRPGQYLELFSPHFAHAVRLSAGTASGPAFYFVPNTASANYLKLVPSGTALTPWQAMPTRQGEAEVDALEKLRR</sequence>
<dbReference type="RefSeq" id="WP_198074901.1">
    <property type="nucleotide sequence ID" value="NZ_JAEDAE010000002.1"/>
</dbReference>
<evidence type="ECO:0008006" key="3">
    <source>
        <dbReference type="Google" id="ProtNLM"/>
    </source>
</evidence>
<gene>
    <name evidence="1" type="ORF">I7X13_06925</name>
</gene>
<evidence type="ECO:0000313" key="2">
    <source>
        <dbReference type="Proteomes" id="UP000625631"/>
    </source>
</evidence>
<organism evidence="1 2">
    <name type="scientific">Hymenobacter negativus</name>
    <dbReference type="NCBI Taxonomy" id="2795026"/>
    <lineage>
        <taxon>Bacteria</taxon>
        <taxon>Pseudomonadati</taxon>
        <taxon>Bacteroidota</taxon>
        <taxon>Cytophagia</taxon>
        <taxon>Cytophagales</taxon>
        <taxon>Hymenobacteraceae</taxon>
        <taxon>Hymenobacter</taxon>
    </lineage>
</organism>
<evidence type="ECO:0000313" key="1">
    <source>
        <dbReference type="EMBL" id="MBH8557773.1"/>
    </source>
</evidence>
<reference evidence="1 2" key="1">
    <citation type="submission" date="2020-12" db="EMBL/GenBank/DDBJ databases">
        <title>Hymenobacter sp.</title>
        <authorList>
            <person name="Kim M.K."/>
        </authorList>
    </citation>
    <scope>NUCLEOTIDE SEQUENCE [LARGE SCALE GENOMIC DNA]</scope>
    <source>
        <strain evidence="1 2">BT442</strain>
    </source>
</reference>
<dbReference type="Proteomes" id="UP000625631">
    <property type="component" value="Unassembled WGS sequence"/>
</dbReference>
<accession>A0ABS0Q536</accession>
<dbReference type="EMBL" id="JAEDAE010000002">
    <property type="protein sequence ID" value="MBH8557773.1"/>
    <property type="molecule type" value="Genomic_DNA"/>
</dbReference>